<dbReference type="Gene3D" id="3.80.10.10">
    <property type="entry name" value="Ribonuclease Inhibitor"/>
    <property type="match status" value="1"/>
</dbReference>
<accession>A0A0H2S2P4</accession>
<reference evidence="1 2" key="1">
    <citation type="submission" date="2015-04" db="EMBL/GenBank/DDBJ databases">
        <title>Complete genome sequence of Schizopora paradoxa KUC8140, a cosmopolitan wood degrader in East Asia.</title>
        <authorList>
            <consortium name="DOE Joint Genome Institute"/>
            <person name="Min B."/>
            <person name="Park H."/>
            <person name="Jang Y."/>
            <person name="Kim J.-J."/>
            <person name="Kim K.H."/>
            <person name="Pangilinan J."/>
            <person name="Lipzen A."/>
            <person name="Riley R."/>
            <person name="Grigoriev I.V."/>
            <person name="Spatafora J.W."/>
            <person name="Choi I.-G."/>
        </authorList>
    </citation>
    <scope>NUCLEOTIDE SEQUENCE [LARGE SCALE GENOMIC DNA]</scope>
    <source>
        <strain evidence="1 2">KUC8140</strain>
    </source>
</reference>
<name>A0A0H2S2P4_9AGAM</name>
<dbReference type="SUPFAM" id="SSF52047">
    <property type="entry name" value="RNI-like"/>
    <property type="match status" value="1"/>
</dbReference>
<keyword evidence="2" id="KW-1185">Reference proteome</keyword>
<evidence type="ECO:0000313" key="2">
    <source>
        <dbReference type="Proteomes" id="UP000053477"/>
    </source>
</evidence>
<proteinExistence type="predicted"/>
<dbReference type="InterPro" id="IPR032675">
    <property type="entry name" value="LRR_dom_sf"/>
</dbReference>
<evidence type="ECO:0000313" key="1">
    <source>
        <dbReference type="EMBL" id="KLO18132.1"/>
    </source>
</evidence>
<sequence>MSSTNPAQTLPSELLKLIFVEASNSTIPEERPCAALTLSHVCSSFRRVALVCPKLWTTLSRKLGRPGLELIEACIQRSADQPLDVLLYLYGLRGDFGGSRFADQVAVDRMAKTVLPVCSRWRSFAVHLAIIDPFDDCQWQNVILLTEFRQLSAKLDVPMLETFSIEEDADRSGLVPASSLLHLHPLLSSNPDLCWSLPALHTLTVQNAHVSDIPSGFRSPIRSASIRYIQRDLLYHLNTLRALAVASSLTTLHLSFQDCKFSRKFPDPTISEISHVRSLHIDFLGCSQLHWSEHNLWKAFRTFRFPDVRVVDVKIILDIGDGSFVLWDGLQALDITLHSFLVTDQDVENPCPFPQIETLDIDVRLRRGDGIGLALLLPQCCLPSLKHLRIRSSFNLILLGDVGKFDEATLPRHFAIGGVNVPIALKTLILDIPRVDGVVMWLRELVAKMQAQRCWSGFAELILKNGGRDIQIVHRDEVEGWCEMVTSIDDDSV</sequence>
<gene>
    <name evidence="1" type="ORF">SCHPADRAFT_936398</name>
</gene>
<organism evidence="1 2">
    <name type="scientific">Schizopora paradoxa</name>
    <dbReference type="NCBI Taxonomy" id="27342"/>
    <lineage>
        <taxon>Eukaryota</taxon>
        <taxon>Fungi</taxon>
        <taxon>Dikarya</taxon>
        <taxon>Basidiomycota</taxon>
        <taxon>Agaricomycotina</taxon>
        <taxon>Agaricomycetes</taxon>
        <taxon>Hymenochaetales</taxon>
        <taxon>Schizoporaceae</taxon>
        <taxon>Schizopora</taxon>
    </lineage>
</organism>
<dbReference type="OrthoDB" id="3365698at2759"/>
<dbReference type="InParanoid" id="A0A0H2S2P4"/>
<dbReference type="Proteomes" id="UP000053477">
    <property type="component" value="Unassembled WGS sequence"/>
</dbReference>
<dbReference type="STRING" id="27342.A0A0H2S2P4"/>
<dbReference type="AlphaFoldDB" id="A0A0H2S2P4"/>
<protein>
    <submittedName>
        <fullName evidence="1">Uncharacterized protein</fullName>
    </submittedName>
</protein>
<dbReference type="EMBL" id="KQ085897">
    <property type="protein sequence ID" value="KLO18132.1"/>
    <property type="molecule type" value="Genomic_DNA"/>
</dbReference>